<comment type="catalytic activity">
    <reaction evidence="7">
        <text>orotidine 5'-phosphate + diphosphate = orotate + 5-phospho-alpha-D-ribose 1-diphosphate</text>
        <dbReference type="Rhea" id="RHEA:10380"/>
        <dbReference type="ChEBI" id="CHEBI:30839"/>
        <dbReference type="ChEBI" id="CHEBI:33019"/>
        <dbReference type="ChEBI" id="CHEBI:57538"/>
        <dbReference type="ChEBI" id="CHEBI:58017"/>
        <dbReference type="EC" id="2.4.2.10"/>
    </reaction>
</comment>
<keyword evidence="4 7" id="KW-0808">Transferase</keyword>
<dbReference type="PANTHER" id="PTHR19278:SF9">
    <property type="entry name" value="URIDINE 5'-MONOPHOSPHATE SYNTHASE"/>
    <property type="match status" value="1"/>
</dbReference>
<dbReference type="GO" id="GO:0044205">
    <property type="term" value="P:'de novo' UMP biosynthetic process"/>
    <property type="evidence" value="ECO:0007669"/>
    <property type="project" value="UniProtKB-UniRule"/>
</dbReference>
<evidence type="ECO:0000259" key="8">
    <source>
        <dbReference type="Pfam" id="PF00156"/>
    </source>
</evidence>
<sequence length="203" mass="22651">MMENRIKEILTESGVLQSGHFVLTSGKHSEEYMQCAKVFQYPHFTKELSEMIAAKFKNSEVDMVIGPAVGGIILSYQVAESLGVMNVFAEREQGKMTLRRGFGIKEGQRILVVEDVVTTGGSVKEVINLVKSRGAIVVGVACLVDRSSNNKVFEEELYGLYHVNITTYESDSCPLCVKGLPITKPGSRNLVEKESYYERNRKF</sequence>
<comment type="similarity">
    <text evidence="7">Belongs to the purine/pyrimidine phosphoribosyltransferase family. PyrE subfamily.</text>
</comment>
<evidence type="ECO:0000256" key="3">
    <source>
        <dbReference type="ARBA" id="ARBA00022676"/>
    </source>
</evidence>
<evidence type="ECO:0000256" key="1">
    <source>
        <dbReference type="ARBA" id="ARBA00004889"/>
    </source>
</evidence>
<proteinExistence type="inferred from homology"/>
<protein>
    <recommendedName>
        <fullName evidence="2 7">Orotate phosphoribosyltransferase</fullName>
        <shortName evidence="7">OPRT</shortName>
        <shortName evidence="7">OPRTase</shortName>
        <ecNumber evidence="2 7">2.4.2.10</ecNumber>
    </recommendedName>
</protein>
<dbReference type="InterPro" id="IPR006273">
    <property type="entry name" value="Orotate_PRibTrfase_bac"/>
</dbReference>
<evidence type="ECO:0000313" key="9">
    <source>
        <dbReference type="EMBL" id="QNO16740.1"/>
    </source>
</evidence>
<dbReference type="Pfam" id="PF00156">
    <property type="entry name" value="Pribosyltran"/>
    <property type="match status" value="1"/>
</dbReference>
<comment type="function">
    <text evidence="7">Catalyzes the transfer of a ribosyl phosphate group from 5-phosphoribose 1-diphosphate to orotate, leading to the formation of orotidine monophosphate (OMP).</text>
</comment>
<accession>A0A7G9WDH8</accession>
<reference evidence="9 10" key="1">
    <citation type="submission" date="2020-07" db="EMBL/GenBank/DDBJ databases">
        <title>Alkalicella. sp. LB2 genome.</title>
        <authorList>
            <person name="Postec A."/>
            <person name="Quemeneur M."/>
        </authorList>
    </citation>
    <scope>NUCLEOTIDE SEQUENCE [LARGE SCALE GENOMIC DNA]</scope>
    <source>
        <strain evidence="9 10">LB2</strain>
    </source>
</reference>
<dbReference type="AlphaFoldDB" id="A0A7G9WDH8"/>
<evidence type="ECO:0000256" key="4">
    <source>
        <dbReference type="ARBA" id="ARBA00022679"/>
    </source>
</evidence>
<dbReference type="GO" id="GO:0004588">
    <property type="term" value="F:orotate phosphoribosyltransferase activity"/>
    <property type="evidence" value="ECO:0007669"/>
    <property type="project" value="UniProtKB-UniRule"/>
</dbReference>
<evidence type="ECO:0000256" key="7">
    <source>
        <dbReference type="HAMAP-Rule" id="MF_01208"/>
    </source>
</evidence>
<dbReference type="InterPro" id="IPR000836">
    <property type="entry name" value="PRTase_dom"/>
</dbReference>
<comment type="pathway">
    <text evidence="1 7">Pyrimidine metabolism; UMP biosynthesis via de novo pathway; UMP from orotate: step 1/2.</text>
</comment>
<evidence type="ECO:0000256" key="6">
    <source>
        <dbReference type="ARBA" id="ARBA00022975"/>
    </source>
</evidence>
<evidence type="ECO:0000313" key="10">
    <source>
        <dbReference type="Proteomes" id="UP000516160"/>
    </source>
</evidence>
<name>A0A7G9WDH8_ALKCA</name>
<dbReference type="NCBIfam" id="TIGR01367">
    <property type="entry name" value="pyrE_Therm"/>
    <property type="match status" value="1"/>
</dbReference>
<keyword evidence="10" id="KW-1185">Reference proteome</keyword>
<dbReference type="CDD" id="cd06223">
    <property type="entry name" value="PRTases_typeI"/>
    <property type="match status" value="1"/>
</dbReference>
<evidence type="ECO:0000256" key="5">
    <source>
        <dbReference type="ARBA" id="ARBA00022842"/>
    </source>
</evidence>
<comment type="cofactor">
    <cofactor evidence="7">
        <name>Mg(2+)</name>
        <dbReference type="ChEBI" id="CHEBI:18420"/>
    </cofactor>
</comment>
<comment type="subunit">
    <text evidence="7">Homodimer.</text>
</comment>
<dbReference type="SUPFAM" id="SSF53271">
    <property type="entry name" value="PRTase-like"/>
    <property type="match status" value="1"/>
</dbReference>
<feature type="binding site" description="in other chain" evidence="7">
    <location>
        <begin position="114"/>
        <end position="122"/>
    </location>
    <ligand>
        <name>5-phospho-alpha-D-ribose 1-diphosphate</name>
        <dbReference type="ChEBI" id="CHEBI:58017"/>
        <note>ligand shared between dimeric partners</note>
    </ligand>
</feature>
<dbReference type="HAMAP" id="MF_01208">
    <property type="entry name" value="PyrE"/>
    <property type="match status" value="1"/>
</dbReference>
<dbReference type="EC" id="2.4.2.10" evidence="2 7"/>
<keyword evidence="3 7" id="KW-0328">Glycosyltransferase</keyword>
<feature type="binding site" evidence="7">
    <location>
        <position position="118"/>
    </location>
    <ligand>
        <name>orotate</name>
        <dbReference type="ChEBI" id="CHEBI:30839"/>
    </ligand>
</feature>
<dbReference type="PANTHER" id="PTHR19278">
    <property type="entry name" value="OROTATE PHOSPHORIBOSYLTRANSFERASE"/>
    <property type="match status" value="1"/>
</dbReference>
<dbReference type="UniPathway" id="UPA00070">
    <property type="reaction ID" value="UER00119"/>
</dbReference>
<feature type="binding site" evidence="7">
    <location>
        <position position="146"/>
    </location>
    <ligand>
        <name>orotate</name>
        <dbReference type="ChEBI" id="CHEBI:30839"/>
    </ligand>
</feature>
<dbReference type="GO" id="GO:0019856">
    <property type="term" value="P:pyrimidine nucleobase biosynthetic process"/>
    <property type="evidence" value="ECO:0007669"/>
    <property type="project" value="InterPro"/>
</dbReference>
<dbReference type="KEGG" id="acae:HYG86_16595"/>
<dbReference type="EMBL" id="CP058559">
    <property type="protein sequence ID" value="QNO16740.1"/>
    <property type="molecule type" value="Genomic_DNA"/>
</dbReference>
<dbReference type="GO" id="GO:0000287">
    <property type="term" value="F:magnesium ion binding"/>
    <property type="evidence" value="ECO:0007669"/>
    <property type="project" value="UniProtKB-UniRule"/>
</dbReference>
<feature type="domain" description="Phosphoribosyltransferase" evidence="8">
    <location>
        <begin position="41"/>
        <end position="151"/>
    </location>
</feature>
<organism evidence="9 10">
    <name type="scientific">Alkalicella caledoniensis</name>
    <dbReference type="NCBI Taxonomy" id="2731377"/>
    <lineage>
        <taxon>Bacteria</taxon>
        <taxon>Bacillati</taxon>
        <taxon>Bacillota</taxon>
        <taxon>Clostridia</taxon>
        <taxon>Eubacteriales</taxon>
        <taxon>Proteinivoracaceae</taxon>
        <taxon>Alkalicella</taxon>
    </lineage>
</organism>
<dbReference type="InterPro" id="IPR023031">
    <property type="entry name" value="OPRT"/>
</dbReference>
<dbReference type="Proteomes" id="UP000516160">
    <property type="component" value="Chromosome"/>
</dbReference>
<gene>
    <name evidence="7" type="primary">pyrE</name>
    <name evidence="9" type="ORF">HYG86_16595</name>
</gene>
<keyword evidence="5 7" id="KW-0460">Magnesium</keyword>
<comment type="caution">
    <text evidence="7">Lacks conserved residue(s) required for the propagation of feature annotation.</text>
</comment>
<keyword evidence="6 7" id="KW-0665">Pyrimidine biosynthesis</keyword>
<dbReference type="InterPro" id="IPR029057">
    <property type="entry name" value="PRTase-like"/>
</dbReference>
<evidence type="ECO:0000256" key="2">
    <source>
        <dbReference type="ARBA" id="ARBA00011971"/>
    </source>
</evidence>
<dbReference type="Gene3D" id="3.40.50.2020">
    <property type="match status" value="1"/>
</dbReference>